<dbReference type="Proteomes" id="UP001465755">
    <property type="component" value="Unassembled WGS sequence"/>
</dbReference>
<dbReference type="PANTHER" id="PTHR11761:SF3">
    <property type="entry name" value="LARGE RIBOSOMAL SUBUNIT PROTEIN UL14M"/>
    <property type="match status" value="1"/>
</dbReference>
<dbReference type="GO" id="GO:0003735">
    <property type="term" value="F:structural constituent of ribosome"/>
    <property type="evidence" value="ECO:0007669"/>
    <property type="project" value="InterPro"/>
</dbReference>
<evidence type="ECO:0000256" key="2">
    <source>
        <dbReference type="ARBA" id="ARBA00022980"/>
    </source>
</evidence>
<dbReference type="CDD" id="cd00337">
    <property type="entry name" value="Ribosomal_uL14"/>
    <property type="match status" value="1"/>
</dbReference>
<evidence type="ECO:0000256" key="3">
    <source>
        <dbReference type="ARBA" id="ARBA00023274"/>
    </source>
</evidence>
<evidence type="ECO:0008006" key="8">
    <source>
        <dbReference type="Google" id="ProtNLM"/>
    </source>
</evidence>
<protein>
    <recommendedName>
        <fullName evidence="8">50S ribosomal protein L14</fullName>
    </recommendedName>
</protein>
<dbReference type="SMART" id="SM01374">
    <property type="entry name" value="Ribosomal_L14"/>
    <property type="match status" value="1"/>
</dbReference>
<dbReference type="Gene3D" id="2.40.150.20">
    <property type="entry name" value="Ribosomal protein L14"/>
    <property type="match status" value="1"/>
</dbReference>
<dbReference type="GO" id="GO:0070180">
    <property type="term" value="F:large ribosomal subunit rRNA binding"/>
    <property type="evidence" value="ECO:0007669"/>
    <property type="project" value="TreeGrafter"/>
</dbReference>
<dbReference type="InterPro" id="IPR000218">
    <property type="entry name" value="Ribosomal_uL14"/>
</dbReference>
<evidence type="ECO:0000256" key="5">
    <source>
        <dbReference type="SAM" id="MobiDB-lite"/>
    </source>
</evidence>
<keyword evidence="2 4" id="KW-0689">Ribosomal protein</keyword>
<keyword evidence="3 4" id="KW-0687">Ribonucleoprotein</keyword>
<evidence type="ECO:0000313" key="6">
    <source>
        <dbReference type="EMBL" id="KAK9799770.1"/>
    </source>
</evidence>
<dbReference type="SUPFAM" id="SSF50193">
    <property type="entry name" value="Ribosomal protein L14"/>
    <property type="match status" value="1"/>
</dbReference>
<reference evidence="6 7" key="1">
    <citation type="journal article" date="2024" name="Nat. Commun.">
        <title>Phylogenomics reveals the evolutionary origins of lichenization in chlorophyte algae.</title>
        <authorList>
            <person name="Puginier C."/>
            <person name="Libourel C."/>
            <person name="Otte J."/>
            <person name="Skaloud P."/>
            <person name="Haon M."/>
            <person name="Grisel S."/>
            <person name="Petersen M."/>
            <person name="Berrin J.G."/>
            <person name="Delaux P.M."/>
            <person name="Dal Grande F."/>
            <person name="Keller J."/>
        </authorList>
    </citation>
    <scope>NUCLEOTIDE SEQUENCE [LARGE SCALE GENOMIC DNA]</scope>
    <source>
        <strain evidence="6 7">SAG 2036</strain>
    </source>
</reference>
<comment type="caution">
    <text evidence="6">The sequence shown here is derived from an EMBL/GenBank/DDBJ whole genome shotgun (WGS) entry which is preliminary data.</text>
</comment>
<dbReference type="EMBL" id="JALJOQ010000087">
    <property type="protein sequence ID" value="KAK9799770.1"/>
    <property type="molecule type" value="Genomic_DNA"/>
</dbReference>
<comment type="similarity">
    <text evidence="1 4">Belongs to the universal ribosomal protein uL14 family.</text>
</comment>
<evidence type="ECO:0000313" key="7">
    <source>
        <dbReference type="Proteomes" id="UP001465755"/>
    </source>
</evidence>
<dbReference type="AlphaFoldDB" id="A0AAW1NYZ3"/>
<evidence type="ECO:0000256" key="4">
    <source>
        <dbReference type="RuleBase" id="RU003949"/>
    </source>
</evidence>
<name>A0AAW1NYZ3_9CHLO</name>
<dbReference type="Pfam" id="PF00238">
    <property type="entry name" value="Ribosomal_L14"/>
    <property type="match status" value="1"/>
</dbReference>
<dbReference type="GO" id="GO:0005762">
    <property type="term" value="C:mitochondrial large ribosomal subunit"/>
    <property type="evidence" value="ECO:0007669"/>
    <property type="project" value="TreeGrafter"/>
</dbReference>
<proteinExistence type="inferred from homology"/>
<dbReference type="NCBIfam" id="TIGR01067">
    <property type="entry name" value="rplN_bact"/>
    <property type="match status" value="1"/>
</dbReference>
<dbReference type="InterPro" id="IPR005745">
    <property type="entry name" value="Ribosomal_uL14_bac-type"/>
</dbReference>
<dbReference type="InterPro" id="IPR036853">
    <property type="entry name" value="Ribosomal_uL14_sf"/>
</dbReference>
<dbReference type="GO" id="GO:0006412">
    <property type="term" value="P:translation"/>
    <property type="evidence" value="ECO:0007669"/>
    <property type="project" value="InterPro"/>
</dbReference>
<dbReference type="HAMAP" id="MF_01367">
    <property type="entry name" value="Ribosomal_uL14"/>
    <property type="match status" value="1"/>
</dbReference>
<keyword evidence="7" id="KW-1185">Reference proteome</keyword>
<gene>
    <name evidence="6" type="ORF">WJX73_003732</name>
</gene>
<organism evidence="6 7">
    <name type="scientific">Symbiochloris irregularis</name>
    <dbReference type="NCBI Taxonomy" id="706552"/>
    <lineage>
        <taxon>Eukaryota</taxon>
        <taxon>Viridiplantae</taxon>
        <taxon>Chlorophyta</taxon>
        <taxon>core chlorophytes</taxon>
        <taxon>Trebouxiophyceae</taxon>
        <taxon>Trebouxiales</taxon>
        <taxon>Trebouxiaceae</taxon>
        <taxon>Symbiochloris</taxon>
    </lineage>
</organism>
<accession>A0AAW1NYZ3</accession>
<feature type="region of interest" description="Disordered" evidence="5">
    <location>
        <begin position="156"/>
        <end position="180"/>
    </location>
</feature>
<evidence type="ECO:0000256" key="1">
    <source>
        <dbReference type="ARBA" id="ARBA00010745"/>
    </source>
</evidence>
<dbReference type="PANTHER" id="PTHR11761">
    <property type="entry name" value="50S/60S RIBOSOMAL PROTEIN L14/L23"/>
    <property type="match status" value="1"/>
</dbReference>
<sequence length="180" mass="18858">MIGAGTFLNVSDNSGAREVQCINQSGQSFGVGDTITVAVKKSGRGRVNAGQVHKAVITETKKQFTRKDGSTVKFDRNSCVLINANSAPLGTRVLGFATHELRARSMIKILSLAARGSYSLSAASMPAGEKASMLVLGTLCLGTLGALVMTSASRRQAKAELEAQERPPVYDGKLSSGKPT</sequence>